<evidence type="ECO:0000313" key="1">
    <source>
        <dbReference type="EMBL" id="GBR52908.1"/>
    </source>
</evidence>
<proteinExistence type="predicted"/>
<evidence type="ECO:0000313" key="2">
    <source>
        <dbReference type="Proteomes" id="UP001062632"/>
    </source>
</evidence>
<dbReference type="InterPro" id="IPR028978">
    <property type="entry name" value="Chorismate_lyase_/UTRA_dom_sf"/>
</dbReference>
<keyword evidence="2" id="KW-1185">Reference proteome</keyword>
<accession>A0ABQ0QPY9</accession>
<dbReference type="EMBL" id="BAQC01000030">
    <property type="protein sequence ID" value="GBR52908.1"/>
    <property type="molecule type" value="Genomic_DNA"/>
</dbReference>
<name>A0ABQ0QPY9_9PROT</name>
<reference evidence="1 2" key="1">
    <citation type="submission" date="2013-04" db="EMBL/GenBank/DDBJ databases">
        <title>The genome sequencing project of 58 acetic acid bacteria.</title>
        <authorList>
            <person name="Okamoto-Kainuma A."/>
            <person name="Ishikawa M."/>
            <person name="Umino S."/>
            <person name="Koizumi Y."/>
            <person name="Shiwa Y."/>
            <person name="Yoshikawa H."/>
            <person name="Matsutani M."/>
            <person name="Matsushita K."/>
        </authorList>
    </citation>
    <scope>NUCLEOTIDE SEQUENCE [LARGE SCALE GENOMIC DNA]</scope>
    <source>
        <strain evidence="1 2">NBRC 106555</strain>
    </source>
</reference>
<dbReference type="Proteomes" id="UP001062632">
    <property type="component" value="Unassembled WGS sequence"/>
</dbReference>
<sequence length="122" mass="13786">MGHPPTPSAIILNTLSVQSPEAVRVRHVALLCGQTPFSDAWNWYIPERLTPQMNDTLEHTQTPFGRAVRETHFTRHTISSTILTQNTNYILENRALLRREADDAPIALVIEDYKEATLHAGQ</sequence>
<comment type="caution">
    <text evidence="1">The sequence shown here is derived from an EMBL/GenBank/DDBJ whole genome shotgun (WGS) entry which is preliminary data.</text>
</comment>
<dbReference type="Gene3D" id="3.40.1410.10">
    <property type="entry name" value="Chorismate lyase-like"/>
    <property type="match status" value="1"/>
</dbReference>
<organism evidence="1 2">
    <name type="scientific">Neokomagataea thailandica NBRC 106555</name>
    <dbReference type="NCBI Taxonomy" id="1223520"/>
    <lineage>
        <taxon>Bacteria</taxon>
        <taxon>Pseudomonadati</taxon>
        <taxon>Pseudomonadota</taxon>
        <taxon>Alphaproteobacteria</taxon>
        <taxon>Acetobacterales</taxon>
        <taxon>Acetobacteraceae</taxon>
        <taxon>Neokomagataea</taxon>
    </lineage>
</organism>
<dbReference type="SUPFAM" id="SSF64288">
    <property type="entry name" value="Chorismate lyase-like"/>
    <property type="match status" value="1"/>
</dbReference>
<protein>
    <submittedName>
        <fullName evidence="1">Uncharacterized protein</fullName>
    </submittedName>
</protein>
<gene>
    <name evidence="1" type="ORF">AA106555_1083</name>
</gene>